<dbReference type="EnsemblPlants" id="EMT28990">
    <property type="protein sequence ID" value="EMT28990"/>
    <property type="gene ID" value="F775_18691"/>
</dbReference>
<dbReference type="InterPro" id="IPR007658">
    <property type="entry name" value="DUF594"/>
</dbReference>
<dbReference type="InterPro" id="IPR025315">
    <property type="entry name" value="DUF4220"/>
</dbReference>
<organism evidence="2">
    <name type="scientific">Aegilops tauschii</name>
    <name type="common">Tausch's goatgrass</name>
    <name type="synonym">Aegilops squarrosa</name>
    <dbReference type="NCBI Taxonomy" id="37682"/>
    <lineage>
        <taxon>Eukaryota</taxon>
        <taxon>Viridiplantae</taxon>
        <taxon>Streptophyta</taxon>
        <taxon>Embryophyta</taxon>
        <taxon>Tracheophyta</taxon>
        <taxon>Spermatophyta</taxon>
        <taxon>Magnoliopsida</taxon>
        <taxon>Liliopsida</taxon>
        <taxon>Poales</taxon>
        <taxon>Poaceae</taxon>
        <taxon>BOP clade</taxon>
        <taxon>Pooideae</taxon>
        <taxon>Triticodae</taxon>
        <taxon>Triticeae</taxon>
        <taxon>Triticinae</taxon>
        <taxon>Aegilops</taxon>
    </lineage>
</organism>
<accession>M8BVC4</accession>
<dbReference type="Pfam" id="PF04578">
    <property type="entry name" value="DUF594"/>
    <property type="match status" value="1"/>
</dbReference>
<dbReference type="PANTHER" id="PTHR31325">
    <property type="entry name" value="OS01G0798800 PROTEIN-RELATED"/>
    <property type="match status" value="1"/>
</dbReference>
<feature type="domain" description="DUF4220" evidence="1">
    <location>
        <begin position="401"/>
        <end position="570"/>
    </location>
</feature>
<dbReference type="AlphaFoldDB" id="M8BVC4"/>
<sequence>MDPVKAKRTLAALKKPPKSPPKGNYERIIERSFVEAEWSGSTRSDQRLKERRATGKKIAQLGEQANQSCPPLNVSSDIVANEPGMVPSYNNLGDYPPNDVHYDFLEVDEHKYKYGKPLVKDERSLTTMMRRFHDWYMKTCRESGGTDSLTLRVKEEHDLVGIDLLHVPFEEFFQFFNQKALDKLTVTCYCLFHYILLEIKLEQGLVTVLDSRRKDPKEYLDMTDILEKVWNKFTSKTPGLPKKLQFKHPKITKLPCPFLKKQIQRTSDRLWHVTGQCVVPSTGHFSSVPFSAVDFLLRRPPRLSDKIDWSRNSKLRRHSCPSGSADCRVPKGEDQLKYGCRAIGALEPPVDTDPGPPQPGAPARPLRLRRDPPASKPPGAEVPPLASVPHGRLHGRVRPPQLWLRHLTVLVVQVLGAGYVLKKHIAVAGGHDGNFLLVASILMFTVGLVKYGERTWSLRCSTMESIGASLKMKRPAIHKHYHPQDGATEEELHLRRAHSLFHVCKRTMVDSSVVEEAPRDSLDSTDGLEEYTSKLIQGVELWTLMEIELSLMYDVLYTKAAVVQVKKVVIHHRAVQLAALLHAPRRHAAHQPPAREAGQGAQTRRAVAKATLARALKLDEWWNRKHYSATVEMTDVIRRHIAVYMSQLYSKGRFNTDMLGKKWGEYPLDRRGLYRGVLKDSLGVEFQEGIIIWHIATEVFLTKSEKAKAIDATPIVHAIRVMSDYLMFLLVERPYMLPGQPQKRLYQRMFRMSDAPHSSISRVAEREELANNLYDAYEDREFSLLAPRLTHMARLAKELLEKEKDGTTNSLNLVLDVWMDILVYASNKCSRESHAQKLNSGGELTTIVWLMAEYIYQASVAQRDDVV</sequence>
<reference evidence="2" key="1">
    <citation type="submission" date="2015-06" db="UniProtKB">
        <authorList>
            <consortium name="EnsemblPlants"/>
        </authorList>
    </citation>
    <scope>IDENTIFICATION</scope>
</reference>
<evidence type="ECO:0000259" key="1">
    <source>
        <dbReference type="Pfam" id="PF13968"/>
    </source>
</evidence>
<proteinExistence type="predicted"/>
<protein>
    <recommendedName>
        <fullName evidence="1">DUF4220 domain-containing protein</fullName>
    </recommendedName>
</protein>
<dbReference type="Pfam" id="PF13968">
    <property type="entry name" value="DUF4220"/>
    <property type="match status" value="1"/>
</dbReference>
<evidence type="ECO:0000313" key="2">
    <source>
        <dbReference type="EnsemblPlants" id="EMT28990"/>
    </source>
</evidence>
<name>M8BVC4_AEGTA</name>